<evidence type="ECO:0000313" key="15">
    <source>
        <dbReference type="Proteomes" id="UP001519308"/>
    </source>
</evidence>
<dbReference type="InterPro" id="IPR000642">
    <property type="entry name" value="Peptidase_M41"/>
</dbReference>
<dbReference type="Gene3D" id="3.30.720.210">
    <property type="match status" value="1"/>
</dbReference>
<feature type="binding site" evidence="11">
    <location>
        <position position="490"/>
    </location>
    <ligand>
        <name>Zn(2+)</name>
        <dbReference type="ChEBI" id="CHEBI:29105"/>
        <note>catalytic</note>
    </ligand>
</feature>
<evidence type="ECO:0000313" key="14">
    <source>
        <dbReference type="EMBL" id="MBP2020865.1"/>
    </source>
</evidence>
<evidence type="ECO:0000256" key="3">
    <source>
        <dbReference type="ARBA" id="ARBA00022670"/>
    </source>
</evidence>
<dbReference type="PANTHER" id="PTHR23076:SF97">
    <property type="entry name" value="ATP-DEPENDENT ZINC METALLOPROTEASE YME1L1"/>
    <property type="match status" value="1"/>
</dbReference>
<comment type="subcellular location">
    <subcellularLocation>
        <location evidence="11">Cell membrane</location>
        <topology evidence="11">Multi-pass membrane protein</topology>
        <orientation evidence="11">Cytoplasmic side</orientation>
    </subcellularLocation>
    <subcellularLocation>
        <location evidence="1">Membrane</location>
    </subcellularLocation>
</comment>
<comment type="cofactor">
    <cofactor evidence="11">
        <name>Zn(2+)</name>
        <dbReference type="ChEBI" id="CHEBI:29105"/>
    </cofactor>
    <text evidence="11">Binds 1 zinc ion per subunit.</text>
</comment>
<keyword evidence="14" id="KW-0131">Cell cycle</keyword>
<keyword evidence="10 11" id="KW-0472">Membrane</keyword>
<comment type="similarity">
    <text evidence="2 11">In the C-terminal section; belongs to the peptidase M41 family.</text>
</comment>
<keyword evidence="7 11" id="KW-0862">Zinc</keyword>
<keyword evidence="11" id="KW-1003">Cell membrane</keyword>
<dbReference type="PROSITE" id="PS00674">
    <property type="entry name" value="AAA"/>
    <property type="match status" value="1"/>
</dbReference>
<dbReference type="GO" id="GO:0006508">
    <property type="term" value="P:proteolysis"/>
    <property type="evidence" value="ECO:0007669"/>
    <property type="project" value="UniProtKB-KW"/>
</dbReference>
<keyword evidence="6 11" id="KW-0378">Hydrolase</keyword>
<comment type="function">
    <text evidence="11">Acts as a processive, ATP-dependent zinc metallopeptidase for both cytoplasmic and membrane proteins. Plays a role in the quality control of integral membrane proteins.</text>
</comment>
<dbReference type="InterPro" id="IPR027417">
    <property type="entry name" value="P-loop_NTPase"/>
</dbReference>
<keyword evidence="8 11" id="KW-0067">ATP-binding</keyword>
<dbReference type="Proteomes" id="UP001519308">
    <property type="component" value="Unassembled WGS sequence"/>
</dbReference>
<dbReference type="InterPro" id="IPR037219">
    <property type="entry name" value="Peptidase_M41-like"/>
</dbReference>
<evidence type="ECO:0000256" key="4">
    <source>
        <dbReference type="ARBA" id="ARBA00022723"/>
    </source>
</evidence>
<keyword evidence="3 11" id="KW-0645">Protease</keyword>
<gene>
    <name evidence="11" type="primary">ftsH</name>
    <name evidence="14" type="ORF">J2Z44_000649</name>
</gene>
<comment type="similarity">
    <text evidence="11">In the central section; belongs to the AAA ATPase family.</text>
</comment>
<evidence type="ECO:0000256" key="7">
    <source>
        <dbReference type="ARBA" id="ARBA00022833"/>
    </source>
</evidence>
<feature type="binding site" evidence="11">
    <location>
        <position position="412"/>
    </location>
    <ligand>
        <name>Zn(2+)</name>
        <dbReference type="ChEBI" id="CHEBI:29105"/>
        <note>catalytic</note>
    </ligand>
</feature>
<dbReference type="HAMAP" id="MF_01458">
    <property type="entry name" value="FtsH"/>
    <property type="match status" value="1"/>
</dbReference>
<dbReference type="Gene3D" id="1.10.8.60">
    <property type="match status" value="1"/>
</dbReference>
<protein>
    <recommendedName>
        <fullName evidence="11">ATP-dependent zinc metalloprotease FtsH</fullName>
        <ecNumber evidence="11">3.4.24.-</ecNumber>
    </recommendedName>
</protein>
<comment type="caution">
    <text evidence="14">The sequence shown here is derived from an EMBL/GenBank/DDBJ whole genome shotgun (WGS) entry which is preliminary data.</text>
</comment>
<proteinExistence type="inferred from homology"/>
<dbReference type="GO" id="GO:0051301">
    <property type="term" value="P:cell division"/>
    <property type="evidence" value="ECO:0007669"/>
    <property type="project" value="UniProtKB-KW"/>
</dbReference>
<sequence length="585" mass="63844">MNKIKNKYILIPIFAALLSLIALVFTNHKTNTMDYKSYPEFLNDTTNSIVTTVEVTASQKINVTLKDGTKYLTDNPNSITLKEELLSKGIEVRSSATMPASQRVPVTILGLSLLSLLIMAMRNSSLSGNKITSIEALDGQGIAKEKFSFASVAGNEEAKESLNDIVDFLKNPDKYASYGARMPKGVILYGDPGTGKTLLAKAVAGEAGVPFYAVSGSDFVQVYVGVGAGRIRSLFKKAKTQGKAVIFIDEIDAIGKQRDSGKNGGSDERDQTLNALLTEMSGFSESSGIVVMAATNRLDMLDSALLRPGRFDRHIEVSLPDIAAREKILNLHLNNKPIKDVDIKDLAHKTAYFSGAKLESLTNEAAIIACKDNSQFITNEHFDKAYSIVLAGYEKIERSSLSEEDRKITAYHEAGHALVSMLKLPEEKVSKVTIIPTSKGAGGYTLSLPKDSSYQNLDYLKRRIMVLLGGRAAEEVVFGKEKVTTGAFSDLKHTTNMINNMITEYGMGKSLGLLRLSEMNSLTSNSDISNVIEECKVTVDELYHLVKTLLLENMELLESIAAALIDKETINNQDLVELLNTKVAV</sequence>
<dbReference type="Gene3D" id="1.20.58.760">
    <property type="entry name" value="Peptidase M41"/>
    <property type="match status" value="1"/>
</dbReference>
<keyword evidence="5 11" id="KW-0547">Nucleotide-binding</keyword>
<dbReference type="GO" id="GO:0008233">
    <property type="term" value="F:peptidase activity"/>
    <property type="evidence" value="ECO:0007669"/>
    <property type="project" value="UniProtKB-KW"/>
</dbReference>
<evidence type="ECO:0000259" key="13">
    <source>
        <dbReference type="SMART" id="SM00382"/>
    </source>
</evidence>
<dbReference type="InterPro" id="IPR041569">
    <property type="entry name" value="AAA_lid_3"/>
</dbReference>
<dbReference type="CDD" id="cd19501">
    <property type="entry name" value="RecA-like_FtsH"/>
    <property type="match status" value="1"/>
</dbReference>
<dbReference type="Gene3D" id="3.40.50.300">
    <property type="entry name" value="P-loop containing nucleotide triphosphate hydrolases"/>
    <property type="match status" value="1"/>
</dbReference>
<feature type="binding site" evidence="11">
    <location>
        <begin position="190"/>
        <end position="197"/>
    </location>
    <ligand>
        <name>ATP</name>
        <dbReference type="ChEBI" id="CHEBI:30616"/>
    </ligand>
</feature>
<evidence type="ECO:0000256" key="9">
    <source>
        <dbReference type="ARBA" id="ARBA00023049"/>
    </source>
</evidence>
<dbReference type="Pfam" id="PF00004">
    <property type="entry name" value="AAA"/>
    <property type="match status" value="1"/>
</dbReference>
<name>A0ABS4K0T2_9CLOT</name>
<evidence type="ECO:0000256" key="1">
    <source>
        <dbReference type="ARBA" id="ARBA00004370"/>
    </source>
</evidence>
<evidence type="ECO:0000256" key="10">
    <source>
        <dbReference type="ARBA" id="ARBA00023136"/>
    </source>
</evidence>
<evidence type="ECO:0000256" key="2">
    <source>
        <dbReference type="ARBA" id="ARBA00010044"/>
    </source>
</evidence>
<accession>A0ABS4K0T2</accession>
<dbReference type="EMBL" id="JAGGLL010000003">
    <property type="protein sequence ID" value="MBP2020865.1"/>
    <property type="molecule type" value="Genomic_DNA"/>
</dbReference>
<feature type="domain" description="AAA+ ATPase" evidence="13">
    <location>
        <begin position="182"/>
        <end position="321"/>
    </location>
</feature>
<feature type="binding site" evidence="11">
    <location>
        <position position="416"/>
    </location>
    <ligand>
        <name>Zn(2+)</name>
        <dbReference type="ChEBI" id="CHEBI:29105"/>
        <note>catalytic</note>
    </ligand>
</feature>
<dbReference type="EC" id="3.4.24.-" evidence="11"/>
<organism evidence="14 15">
    <name type="scientific">Clostridium punense</name>
    <dbReference type="NCBI Taxonomy" id="1054297"/>
    <lineage>
        <taxon>Bacteria</taxon>
        <taxon>Bacillati</taxon>
        <taxon>Bacillota</taxon>
        <taxon>Clostridia</taxon>
        <taxon>Eubacteriales</taxon>
        <taxon>Clostridiaceae</taxon>
        <taxon>Clostridium</taxon>
    </lineage>
</organism>
<dbReference type="PANTHER" id="PTHR23076">
    <property type="entry name" value="METALLOPROTEASE M41 FTSH"/>
    <property type="match status" value="1"/>
</dbReference>
<comment type="similarity">
    <text evidence="12">Belongs to the AAA ATPase family.</text>
</comment>
<keyword evidence="11" id="KW-1133">Transmembrane helix</keyword>
<dbReference type="Pfam" id="PF01434">
    <property type="entry name" value="Peptidase_M41"/>
    <property type="match status" value="1"/>
</dbReference>
<keyword evidence="14" id="KW-0132">Cell division</keyword>
<reference evidence="14 15" key="1">
    <citation type="submission" date="2021-03" db="EMBL/GenBank/DDBJ databases">
        <title>Genomic Encyclopedia of Type Strains, Phase IV (KMG-IV): sequencing the most valuable type-strain genomes for metagenomic binning, comparative biology and taxonomic classification.</title>
        <authorList>
            <person name="Goeker M."/>
        </authorList>
    </citation>
    <scope>NUCLEOTIDE SEQUENCE [LARGE SCALE GENOMIC DNA]</scope>
    <source>
        <strain evidence="14 15">DSM 28650</strain>
    </source>
</reference>
<dbReference type="SMART" id="SM00382">
    <property type="entry name" value="AAA"/>
    <property type="match status" value="1"/>
</dbReference>
<evidence type="ECO:0000256" key="8">
    <source>
        <dbReference type="ARBA" id="ARBA00022840"/>
    </source>
</evidence>
<keyword evidence="4 11" id="KW-0479">Metal-binding</keyword>
<dbReference type="RefSeq" id="WP_209649333.1">
    <property type="nucleotide sequence ID" value="NZ_JAGGLL010000003.1"/>
</dbReference>
<dbReference type="InterPro" id="IPR003960">
    <property type="entry name" value="ATPase_AAA_CS"/>
</dbReference>
<evidence type="ECO:0000256" key="12">
    <source>
        <dbReference type="RuleBase" id="RU003651"/>
    </source>
</evidence>
<comment type="subunit">
    <text evidence="11">Homohexamer.</text>
</comment>
<evidence type="ECO:0000256" key="5">
    <source>
        <dbReference type="ARBA" id="ARBA00022741"/>
    </source>
</evidence>
<dbReference type="SUPFAM" id="SSF140990">
    <property type="entry name" value="FtsH protease domain-like"/>
    <property type="match status" value="1"/>
</dbReference>
<evidence type="ECO:0000256" key="6">
    <source>
        <dbReference type="ARBA" id="ARBA00022801"/>
    </source>
</evidence>
<dbReference type="InterPro" id="IPR003959">
    <property type="entry name" value="ATPase_AAA_core"/>
</dbReference>
<keyword evidence="9 11" id="KW-0482">Metalloprotease</keyword>
<keyword evidence="11" id="KW-0812">Transmembrane</keyword>
<dbReference type="Pfam" id="PF17862">
    <property type="entry name" value="AAA_lid_3"/>
    <property type="match status" value="1"/>
</dbReference>
<feature type="active site" evidence="11">
    <location>
        <position position="413"/>
    </location>
</feature>
<dbReference type="InterPro" id="IPR005936">
    <property type="entry name" value="FtsH"/>
</dbReference>
<keyword evidence="15" id="KW-1185">Reference proteome</keyword>
<dbReference type="InterPro" id="IPR003593">
    <property type="entry name" value="AAA+_ATPase"/>
</dbReference>
<evidence type="ECO:0000256" key="11">
    <source>
        <dbReference type="HAMAP-Rule" id="MF_01458"/>
    </source>
</evidence>
<dbReference type="SUPFAM" id="SSF52540">
    <property type="entry name" value="P-loop containing nucleoside triphosphate hydrolases"/>
    <property type="match status" value="1"/>
</dbReference>